<dbReference type="SUPFAM" id="SSF53850">
    <property type="entry name" value="Periplasmic binding protein-like II"/>
    <property type="match status" value="1"/>
</dbReference>
<keyword evidence="1" id="KW-0472">Membrane</keyword>
<dbReference type="Pfam" id="PF13531">
    <property type="entry name" value="SBP_bac_11"/>
    <property type="match status" value="1"/>
</dbReference>
<dbReference type="InterPro" id="IPR002035">
    <property type="entry name" value="VWF_A"/>
</dbReference>
<dbReference type="PROSITE" id="PS50234">
    <property type="entry name" value="VWFA"/>
    <property type="match status" value="1"/>
</dbReference>
<keyword evidence="1" id="KW-0812">Transmembrane</keyword>
<evidence type="ECO:0000313" key="3">
    <source>
        <dbReference type="EMBL" id="GGG10903.1"/>
    </source>
</evidence>
<gene>
    <name evidence="3" type="ORF">GCM10007304_26230</name>
</gene>
<dbReference type="RefSeq" id="WP_188545174.1">
    <property type="nucleotide sequence ID" value="NZ_BMCU01000002.1"/>
</dbReference>
<proteinExistence type="predicted"/>
<dbReference type="SUPFAM" id="SSF53300">
    <property type="entry name" value="vWA-like"/>
    <property type="match status" value="1"/>
</dbReference>
<dbReference type="InterPro" id="IPR036465">
    <property type="entry name" value="vWFA_dom_sf"/>
</dbReference>
<reference evidence="3" key="2">
    <citation type="submission" date="2020-09" db="EMBL/GenBank/DDBJ databases">
        <authorList>
            <person name="Sun Q."/>
            <person name="Sedlacek I."/>
        </authorList>
    </citation>
    <scope>NUCLEOTIDE SEQUENCE</scope>
    <source>
        <strain evidence="3">CCM 7905</strain>
    </source>
</reference>
<keyword evidence="4" id="KW-1185">Reference proteome</keyword>
<comment type="caution">
    <text evidence="3">The sequence shown here is derived from an EMBL/GenBank/DDBJ whole genome shotgun (WGS) entry which is preliminary data.</text>
</comment>
<feature type="transmembrane region" description="Helical" evidence="1">
    <location>
        <begin position="21"/>
        <end position="38"/>
    </location>
</feature>
<name>A0A917D510_9NOCA</name>
<reference evidence="3" key="1">
    <citation type="journal article" date="2014" name="Int. J. Syst. Evol. Microbiol.">
        <title>Complete genome sequence of Corynebacterium casei LMG S-19264T (=DSM 44701T), isolated from a smear-ripened cheese.</title>
        <authorList>
            <consortium name="US DOE Joint Genome Institute (JGI-PGF)"/>
            <person name="Walter F."/>
            <person name="Albersmeier A."/>
            <person name="Kalinowski J."/>
            <person name="Ruckert C."/>
        </authorList>
    </citation>
    <scope>NUCLEOTIDE SEQUENCE</scope>
    <source>
        <strain evidence="3">CCM 7905</strain>
    </source>
</reference>
<organism evidence="3 4">
    <name type="scientific">Rhodococcoides trifolii</name>
    <dbReference type="NCBI Taxonomy" id="908250"/>
    <lineage>
        <taxon>Bacteria</taxon>
        <taxon>Bacillati</taxon>
        <taxon>Actinomycetota</taxon>
        <taxon>Actinomycetes</taxon>
        <taxon>Mycobacteriales</taxon>
        <taxon>Nocardiaceae</taxon>
        <taxon>Rhodococcoides</taxon>
    </lineage>
</organism>
<dbReference type="EMBL" id="BMCU01000002">
    <property type="protein sequence ID" value="GGG10903.1"/>
    <property type="molecule type" value="Genomic_DNA"/>
</dbReference>
<sequence>MGEHRRESDDGGGRGVSKGPIIAVVALVVVAALVFGWFELRNQISDQGAEAAQACVEGPSTVEVSADPDIAESITELAGRWNDTAPVVRDHCITLNVTAAPSAAMASALQGGSAAPTTGPRPALWIPSSSAAAAPVLEQTGAVNGTPKSLASSPVVLAAPGDLTAALGAAAAGWADLPRLAGVAGSLDAIGLTGWGSLRMALPSGAGSDATTLATDAVAIGLAGATTEPLTADQVSSGTVVAGLSQLALAETADPPADTGAALAQIVSEADPAQGTFHVVPATEQQLYATRKAGSTLTVYRPAGATPIADHPSVVLSGVDETQSSAAAEFVDYVLGSDQQNMLGQAGFRVAGPERQPVAPASSDGLEFTAVGLPAPAPTAGASAAVASTLANPVSPTTTTVLLDVSGSMETVDGSASRLTNTTRALTAGISGRPDSADVGLWVYSRNLDGTTAYRIEEPTGPLGDGERRSALASDLSALRPATATSTYVSVQAAYRAAVDNWDAGRSNSLLLITDGPNDDASLTAATFLTNVRPDPARPVRIDVVSLATNSDLATLRTLAQQTGGELVETSSSDPSFASTIGRLLAKEE</sequence>
<evidence type="ECO:0000256" key="1">
    <source>
        <dbReference type="SAM" id="Phobius"/>
    </source>
</evidence>
<dbReference type="Pfam" id="PF13519">
    <property type="entry name" value="VWA_2"/>
    <property type="match status" value="1"/>
</dbReference>
<dbReference type="SMART" id="SM00327">
    <property type="entry name" value="VWA"/>
    <property type="match status" value="1"/>
</dbReference>
<protein>
    <recommendedName>
        <fullName evidence="2">VWFA domain-containing protein</fullName>
    </recommendedName>
</protein>
<dbReference type="Proteomes" id="UP000654257">
    <property type="component" value="Unassembled WGS sequence"/>
</dbReference>
<feature type="domain" description="VWFA" evidence="2">
    <location>
        <begin position="398"/>
        <end position="584"/>
    </location>
</feature>
<dbReference type="Gene3D" id="3.40.50.410">
    <property type="entry name" value="von Willebrand factor, type A domain"/>
    <property type="match status" value="1"/>
</dbReference>
<keyword evidence="1" id="KW-1133">Transmembrane helix</keyword>
<accession>A0A917D510</accession>
<evidence type="ECO:0000259" key="2">
    <source>
        <dbReference type="PROSITE" id="PS50234"/>
    </source>
</evidence>
<dbReference type="AlphaFoldDB" id="A0A917D510"/>
<evidence type="ECO:0000313" key="4">
    <source>
        <dbReference type="Proteomes" id="UP000654257"/>
    </source>
</evidence>